<evidence type="ECO:0000256" key="4">
    <source>
        <dbReference type="ARBA" id="ARBA00022824"/>
    </source>
</evidence>
<evidence type="ECO:0000313" key="13">
    <source>
        <dbReference type="EMBL" id="PRP79742.1"/>
    </source>
</evidence>
<keyword evidence="14" id="KW-1185">Reference proteome</keyword>
<dbReference type="Pfam" id="PF00106">
    <property type="entry name" value="adh_short"/>
    <property type="match status" value="1"/>
</dbReference>
<sequence>MLTAIVIVAAIAIVYSLLVRFVFSTSPKRITNFAGKHVFITGGSTGLGLSLAGQLASQGAKISIAARSAQRLKAAEREVEGRVKGQGSIHSYEADVTQYESIQKSIAKASEENGAPDILILNAGSSRTGYFLEIPVEDLQKEVQLNYMGCVHSIKAALPKMIENGGGHIVFVSSAAALLPFIGYANYSATKCALKGLADALRNELILYNIDVSIFYPSNINTEGFAEENKTKPAETKEIEGPASLLSPDQCATFLIKAMQSGHFTATNEFFPVELMRVVAQGVSSRHNVLMDIILAPIVVLVSPFILWGIDGVVRKKRDSLKKK</sequence>
<keyword evidence="8" id="KW-0443">Lipid metabolism</keyword>
<protein>
    <recommendedName>
        <fullName evidence="9">3-dehydrosphinganine reductase</fullName>
        <ecNumber evidence="9">1.1.1.102</ecNumber>
    </recommendedName>
</protein>
<dbReference type="PRINTS" id="PR00080">
    <property type="entry name" value="SDRFAMILY"/>
</dbReference>
<keyword evidence="11" id="KW-0472">Membrane</keyword>
<dbReference type="PRINTS" id="PR00081">
    <property type="entry name" value="GDHRDH"/>
</dbReference>
<evidence type="ECO:0000256" key="6">
    <source>
        <dbReference type="ARBA" id="ARBA00022919"/>
    </source>
</evidence>
<keyword evidence="6" id="KW-0746">Sphingolipid metabolism</keyword>
<evidence type="ECO:0000256" key="3">
    <source>
        <dbReference type="ARBA" id="ARBA00004991"/>
    </source>
</evidence>
<evidence type="ECO:0000256" key="1">
    <source>
        <dbReference type="ARBA" id="ARBA00004240"/>
    </source>
</evidence>
<feature type="transmembrane region" description="Helical" evidence="11">
    <location>
        <begin position="6"/>
        <end position="23"/>
    </location>
</feature>
<evidence type="ECO:0000256" key="10">
    <source>
        <dbReference type="RuleBase" id="RU000363"/>
    </source>
</evidence>
<dbReference type="OrthoDB" id="37659at2759"/>
<gene>
    <name evidence="13" type="ORF">PROFUN_12676</name>
</gene>
<feature type="transmembrane region" description="Helical" evidence="11">
    <location>
        <begin position="169"/>
        <end position="187"/>
    </location>
</feature>
<dbReference type="InParanoid" id="A0A2P6N709"/>
<evidence type="ECO:0000256" key="5">
    <source>
        <dbReference type="ARBA" id="ARBA00022857"/>
    </source>
</evidence>
<dbReference type="PANTHER" id="PTHR43550:SF3">
    <property type="entry name" value="3-KETODIHYDROSPHINGOSINE REDUCTASE"/>
    <property type="match status" value="1"/>
</dbReference>
<dbReference type="EMBL" id="MDYQ01000173">
    <property type="protein sequence ID" value="PRP79742.1"/>
    <property type="molecule type" value="Genomic_DNA"/>
</dbReference>
<name>A0A2P6N709_9EUKA</name>
<evidence type="ECO:0000313" key="14">
    <source>
        <dbReference type="Proteomes" id="UP000241769"/>
    </source>
</evidence>
<dbReference type="InterPro" id="IPR036291">
    <property type="entry name" value="NAD(P)-bd_dom_sf"/>
</dbReference>
<dbReference type="AlphaFoldDB" id="A0A2P6N709"/>
<dbReference type="STRING" id="1890364.A0A2P6N709"/>
<dbReference type="EC" id="1.1.1.102" evidence="9"/>
<comment type="similarity">
    <text evidence="10">Belongs to the short-chain dehydrogenases/reductases (SDR) family.</text>
</comment>
<keyword evidence="4" id="KW-0256">Endoplasmic reticulum</keyword>
<dbReference type="InterPro" id="IPR045022">
    <property type="entry name" value="KDSR-like"/>
</dbReference>
<comment type="caution">
    <text evidence="13">The sequence shown here is derived from an EMBL/GenBank/DDBJ whole genome shotgun (WGS) entry which is preliminary data.</text>
</comment>
<accession>A0A2P6N709</accession>
<reference evidence="13 14" key="1">
    <citation type="journal article" date="2018" name="Genome Biol. Evol.">
        <title>Multiple Roots of Fruiting Body Formation in Amoebozoa.</title>
        <authorList>
            <person name="Hillmann F."/>
            <person name="Forbes G."/>
            <person name="Novohradska S."/>
            <person name="Ferling I."/>
            <person name="Riege K."/>
            <person name="Groth M."/>
            <person name="Westermann M."/>
            <person name="Marz M."/>
            <person name="Spaller T."/>
            <person name="Winckler T."/>
            <person name="Schaap P."/>
            <person name="Glockner G."/>
        </authorList>
    </citation>
    <scope>NUCLEOTIDE SEQUENCE [LARGE SCALE GENOMIC DNA]</scope>
    <source>
        <strain evidence="13 14">Jena</strain>
    </source>
</reference>
<evidence type="ECO:0000256" key="2">
    <source>
        <dbReference type="ARBA" id="ARBA00004760"/>
    </source>
</evidence>
<comment type="pathway">
    <text evidence="3">Sphingolipid metabolism.</text>
</comment>
<dbReference type="GO" id="GO:0047560">
    <property type="term" value="F:3-dehydrosphinganine reductase activity"/>
    <property type="evidence" value="ECO:0007669"/>
    <property type="project" value="UniProtKB-EC"/>
</dbReference>
<dbReference type="SMART" id="SM00822">
    <property type="entry name" value="PKS_KR"/>
    <property type="match status" value="1"/>
</dbReference>
<keyword evidence="11" id="KW-0812">Transmembrane</keyword>
<dbReference type="CDD" id="cd08939">
    <property type="entry name" value="KDSR-like_SDR_c"/>
    <property type="match status" value="1"/>
</dbReference>
<evidence type="ECO:0000256" key="11">
    <source>
        <dbReference type="SAM" id="Phobius"/>
    </source>
</evidence>
<evidence type="ECO:0000256" key="9">
    <source>
        <dbReference type="ARBA" id="ARBA00026112"/>
    </source>
</evidence>
<dbReference type="InterPro" id="IPR002347">
    <property type="entry name" value="SDR_fam"/>
</dbReference>
<keyword evidence="5" id="KW-0521">NADP</keyword>
<dbReference type="GO" id="GO:0005789">
    <property type="term" value="C:endoplasmic reticulum membrane"/>
    <property type="evidence" value="ECO:0007669"/>
    <property type="project" value="TreeGrafter"/>
</dbReference>
<dbReference type="Proteomes" id="UP000241769">
    <property type="component" value="Unassembled WGS sequence"/>
</dbReference>
<dbReference type="Gene3D" id="3.40.50.720">
    <property type="entry name" value="NAD(P)-binding Rossmann-like Domain"/>
    <property type="match status" value="1"/>
</dbReference>
<comment type="subcellular location">
    <subcellularLocation>
        <location evidence="1">Endoplasmic reticulum</location>
    </subcellularLocation>
</comment>
<keyword evidence="11" id="KW-1133">Transmembrane helix</keyword>
<dbReference type="InterPro" id="IPR057326">
    <property type="entry name" value="KR_dom"/>
</dbReference>
<feature type="transmembrane region" description="Helical" evidence="11">
    <location>
        <begin position="293"/>
        <end position="314"/>
    </location>
</feature>
<dbReference type="GO" id="GO:0006666">
    <property type="term" value="P:3-keto-sphinganine metabolic process"/>
    <property type="evidence" value="ECO:0007669"/>
    <property type="project" value="InterPro"/>
</dbReference>
<comment type="pathway">
    <text evidence="2">Lipid metabolism; sphingolipid metabolism.</text>
</comment>
<dbReference type="PANTHER" id="PTHR43550">
    <property type="entry name" value="3-KETODIHYDROSPHINGOSINE REDUCTASE"/>
    <property type="match status" value="1"/>
</dbReference>
<dbReference type="SUPFAM" id="SSF51735">
    <property type="entry name" value="NAD(P)-binding Rossmann-fold domains"/>
    <property type="match status" value="1"/>
</dbReference>
<dbReference type="GO" id="GO:0030148">
    <property type="term" value="P:sphingolipid biosynthetic process"/>
    <property type="evidence" value="ECO:0007669"/>
    <property type="project" value="InterPro"/>
</dbReference>
<evidence type="ECO:0000256" key="7">
    <source>
        <dbReference type="ARBA" id="ARBA00023002"/>
    </source>
</evidence>
<proteinExistence type="inferred from homology"/>
<dbReference type="FunCoup" id="A0A2P6N709">
    <property type="interactions" value="292"/>
</dbReference>
<feature type="domain" description="Ketoreductase" evidence="12">
    <location>
        <begin position="36"/>
        <end position="213"/>
    </location>
</feature>
<organism evidence="13 14">
    <name type="scientific">Planoprotostelium fungivorum</name>
    <dbReference type="NCBI Taxonomy" id="1890364"/>
    <lineage>
        <taxon>Eukaryota</taxon>
        <taxon>Amoebozoa</taxon>
        <taxon>Evosea</taxon>
        <taxon>Variosea</taxon>
        <taxon>Cavosteliida</taxon>
        <taxon>Cavosteliaceae</taxon>
        <taxon>Planoprotostelium</taxon>
    </lineage>
</organism>
<dbReference type="FunFam" id="3.40.50.720:FF:000468">
    <property type="entry name" value="Short-chain dehydrogenase, putative"/>
    <property type="match status" value="1"/>
</dbReference>
<evidence type="ECO:0000256" key="8">
    <source>
        <dbReference type="ARBA" id="ARBA00023098"/>
    </source>
</evidence>
<keyword evidence="7" id="KW-0560">Oxidoreductase</keyword>
<evidence type="ECO:0000259" key="12">
    <source>
        <dbReference type="SMART" id="SM00822"/>
    </source>
</evidence>